<feature type="compositionally biased region" description="Low complexity" evidence="1">
    <location>
        <begin position="1"/>
        <end position="19"/>
    </location>
</feature>
<accession>A0A1Y2FGL6</accession>
<dbReference type="GeneID" id="63783185"/>
<dbReference type="RefSeq" id="XP_040725089.1">
    <property type="nucleotide sequence ID" value="XM_040866586.1"/>
</dbReference>
<organism evidence="2 3">
    <name type="scientific">Protomyces lactucae-debilis</name>
    <dbReference type="NCBI Taxonomy" id="2754530"/>
    <lineage>
        <taxon>Eukaryota</taxon>
        <taxon>Fungi</taxon>
        <taxon>Dikarya</taxon>
        <taxon>Ascomycota</taxon>
        <taxon>Taphrinomycotina</taxon>
        <taxon>Taphrinomycetes</taxon>
        <taxon>Taphrinales</taxon>
        <taxon>Protomycetaceae</taxon>
        <taxon>Protomyces</taxon>
    </lineage>
</organism>
<evidence type="ECO:0000313" key="3">
    <source>
        <dbReference type="Proteomes" id="UP000193685"/>
    </source>
</evidence>
<dbReference type="EMBL" id="MCFI01000010">
    <property type="protein sequence ID" value="ORY81955.1"/>
    <property type="molecule type" value="Genomic_DNA"/>
</dbReference>
<proteinExistence type="predicted"/>
<feature type="region of interest" description="Disordered" evidence="1">
    <location>
        <begin position="58"/>
        <end position="78"/>
    </location>
</feature>
<feature type="compositionally biased region" description="Polar residues" evidence="1">
    <location>
        <begin position="58"/>
        <end position="68"/>
    </location>
</feature>
<dbReference type="Proteomes" id="UP000193685">
    <property type="component" value="Unassembled WGS sequence"/>
</dbReference>
<feature type="region of interest" description="Disordered" evidence="1">
    <location>
        <begin position="1"/>
        <end position="22"/>
    </location>
</feature>
<keyword evidence="3" id="KW-1185">Reference proteome</keyword>
<sequence length="436" mass="48737">MPQKKTASSRASAPRRTAPYSHNNYVCETCRKAHRRCKHDPGDDPTYDPTKKFKRIKNQGQEGSTSPGASGAIPQPAVTSVPRSAGMGLNEQGKNYLRLQPPSSPRLSLTSELSSGSMLLTASTGTSFPNTAHAYSMDYEQLFMEVFDAFVTTPMPVQCWQSEWRAMLELSPALRAGSVCSHMLYKPCSPAQIQEALEYKREANLLVLSEPNEPDTEYWRRATGIFLVGSLAYCEFTSQAPHDAFMAALTNLHPFLLQYVQRGFFPPALAALPFGDTLERFPVLPRAVAALPHIAQPFFELFPHVDFYTGWSTGNIQNLMSITLDACLYMQDLPGTHGKQVRSLVARLMTFNTFREVYPCDVNPFVVLMTTTVYTLAILLEYPDRERPSHLRQDLQVKLDLVERSGPPIAFTRSVIGILDGENSLARVLRARSYWA</sequence>
<evidence type="ECO:0000256" key="1">
    <source>
        <dbReference type="SAM" id="MobiDB-lite"/>
    </source>
</evidence>
<reference evidence="2 3" key="1">
    <citation type="submission" date="2016-07" db="EMBL/GenBank/DDBJ databases">
        <title>Pervasive Adenine N6-methylation of Active Genes in Fungi.</title>
        <authorList>
            <consortium name="DOE Joint Genome Institute"/>
            <person name="Mondo S.J."/>
            <person name="Dannebaum R.O."/>
            <person name="Kuo R.C."/>
            <person name="Labutti K."/>
            <person name="Haridas S."/>
            <person name="Kuo A."/>
            <person name="Salamov A."/>
            <person name="Ahrendt S.R."/>
            <person name="Lipzen A."/>
            <person name="Sullivan W."/>
            <person name="Andreopoulos W.B."/>
            <person name="Clum A."/>
            <person name="Lindquist E."/>
            <person name="Daum C."/>
            <person name="Ramamoorthy G.K."/>
            <person name="Gryganskyi A."/>
            <person name="Culley D."/>
            <person name="Magnuson J.K."/>
            <person name="James T.Y."/>
            <person name="O'Malley M.A."/>
            <person name="Stajich J.E."/>
            <person name="Spatafora J.W."/>
            <person name="Visel A."/>
            <person name="Grigoriev I.V."/>
        </authorList>
    </citation>
    <scope>NUCLEOTIDE SEQUENCE [LARGE SCALE GENOMIC DNA]</scope>
    <source>
        <strain evidence="2 3">12-1054</strain>
    </source>
</reference>
<protein>
    <submittedName>
        <fullName evidence="2">Uncharacterized protein</fullName>
    </submittedName>
</protein>
<gene>
    <name evidence="2" type="ORF">BCR37DRAFT_24543</name>
</gene>
<name>A0A1Y2FGL6_PROLT</name>
<evidence type="ECO:0000313" key="2">
    <source>
        <dbReference type="EMBL" id="ORY81955.1"/>
    </source>
</evidence>
<comment type="caution">
    <text evidence="2">The sequence shown here is derived from an EMBL/GenBank/DDBJ whole genome shotgun (WGS) entry which is preliminary data.</text>
</comment>
<dbReference type="AlphaFoldDB" id="A0A1Y2FGL6"/>